<accession>A0A5C1A746</accession>
<dbReference type="Gene3D" id="3.30.420.40">
    <property type="match status" value="2"/>
</dbReference>
<dbReference type="GO" id="GO:0046348">
    <property type="term" value="P:amino sugar catabolic process"/>
    <property type="evidence" value="ECO:0007669"/>
    <property type="project" value="InterPro"/>
</dbReference>
<gene>
    <name evidence="3" type="primary">murQ</name>
    <name evidence="5" type="ORF">PX52LOC_01430</name>
</gene>
<evidence type="ECO:0000256" key="2">
    <source>
        <dbReference type="ARBA" id="ARBA00023277"/>
    </source>
</evidence>
<keyword evidence="6" id="KW-1185">Reference proteome</keyword>
<dbReference type="InterPro" id="IPR001347">
    <property type="entry name" value="SIS_dom"/>
</dbReference>
<proteinExistence type="inferred from homology"/>
<dbReference type="GO" id="GO:0009254">
    <property type="term" value="P:peptidoglycan turnover"/>
    <property type="evidence" value="ECO:0007669"/>
    <property type="project" value="TreeGrafter"/>
</dbReference>
<organism evidence="5 6">
    <name type="scientific">Limnoglobus roseus</name>
    <dbReference type="NCBI Taxonomy" id="2598579"/>
    <lineage>
        <taxon>Bacteria</taxon>
        <taxon>Pseudomonadati</taxon>
        <taxon>Planctomycetota</taxon>
        <taxon>Planctomycetia</taxon>
        <taxon>Gemmatales</taxon>
        <taxon>Gemmataceae</taxon>
        <taxon>Limnoglobus</taxon>
    </lineage>
</organism>
<comment type="similarity">
    <text evidence="3">Belongs to the GCKR-like family. MurNAc-6-P etherase subfamily.</text>
</comment>
<feature type="domain" description="SIS" evidence="4">
    <location>
        <begin position="54"/>
        <end position="217"/>
    </location>
</feature>
<keyword evidence="1 3" id="KW-0456">Lyase</keyword>
<dbReference type="EMBL" id="CP042425">
    <property type="protein sequence ID" value="QEL14540.1"/>
    <property type="molecule type" value="Genomic_DNA"/>
</dbReference>
<dbReference type="PANTHER" id="PTHR10088:SF4">
    <property type="entry name" value="GLUCOKINASE REGULATORY PROTEIN"/>
    <property type="match status" value="1"/>
</dbReference>
<feature type="active site" description="Proton donor" evidence="3">
    <location>
        <position position="82"/>
    </location>
</feature>
<dbReference type="HAMAP" id="MF_00068">
    <property type="entry name" value="MurQ"/>
    <property type="match status" value="1"/>
</dbReference>
<dbReference type="GO" id="GO:0016803">
    <property type="term" value="F:ether hydrolase activity"/>
    <property type="evidence" value="ECO:0007669"/>
    <property type="project" value="TreeGrafter"/>
</dbReference>
<protein>
    <recommendedName>
        <fullName evidence="3">N-acetylmuramic acid 6-phosphate etherase</fullName>
        <shortName evidence="3">MurNAc-6-P etherase</shortName>
        <ecNumber evidence="3">4.2.1.126</ecNumber>
    </recommendedName>
    <alternativeName>
        <fullName evidence="3">N-acetylmuramic acid 6-phosphate hydrolase</fullName>
    </alternativeName>
    <alternativeName>
        <fullName evidence="3">N-acetylmuramic acid 6-phosphate lyase</fullName>
    </alternativeName>
</protein>
<dbReference type="UniPathway" id="UPA00342"/>
<dbReference type="GO" id="GO:0097367">
    <property type="term" value="F:carbohydrate derivative binding"/>
    <property type="evidence" value="ECO:0007669"/>
    <property type="project" value="InterPro"/>
</dbReference>
<feature type="active site" evidence="3">
    <location>
        <position position="113"/>
    </location>
</feature>
<dbReference type="InterPro" id="IPR005488">
    <property type="entry name" value="Etherase_MurQ"/>
</dbReference>
<dbReference type="NCBIfam" id="TIGR00274">
    <property type="entry name" value="N-acetylmuramic acid 6-phosphate etherase"/>
    <property type="match status" value="1"/>
</dbReference>
<comment type="subunit">
    <text evidence="3">Homodimer.</text>
</comment>
<dbReference type="NCBIfam" id="NF003915">
    <property type="entry name" value="PRK05441.1"/>
    <property type="match status" value="1"/>
</dbReference>
<dbReference type="KEGG" id="lrs:PX52LOC_01430"/>
<keyword evidence="2 3" id="KW-0119">Carbohydrate metabolism</keyword>
<dbReference type="FunFam" id="3.40.50.10490:FF:000014">
    <property type="entry name" value="N-acetylmuramic acid 6-phosphate etherase"/>
    <property type="match status" value="1"/>
</dbReference>
<dbReference type="PANTHER" id="PTHR10088">
    <property type="entry name" value="GLUCOKINASE REGULATORY PROTEIN"/>
    <property type="match status" value="1"/>
</dbReference>
<evidence type="ECO:0000313" key="6">
    <source>
        <dbReference type="Proteomes" id="UP000324974"/>
    </source>
</evidence>
<dbReference type="PROSITE" id="PS51464">
    <property type="entry name" value="SIS"/>
    <property type="match status" value="1"/>
</dbReference>
<dbReference type="Gene3D" id="1.10.8.1080">
    <property type="match status" value="1"/>
</dbReference>
<dbReference type="CDD" id="cd05007">
    <property type="entry name" value="SIS_Etherase"/>
    <property type="match status" value="1"/>
</dbReference>
<sequence length="616" mass="63974">MLDHLQTEARNPASERLDELTSVEIVELMNREDATLAVAVATQKQAIAQAIDAIADRLGKGGRLIYCGAGTSGRLGVLDASECPPTFQTDPSQVVGLIAGGRGAMFQAVEGAEDSPEQGEADLVQLNLTANDVVCGIASSGRTPYVIGAVRHARSVGAFTLAVVCTTPSELGPEVDLPIAPVVGAEVLTGSTRLKAGTVTKMVLNMLTTGAMVRLGKAFGNLMVDLKATNRKLVARSNRIVRSVTGLDEAAVDGLLKASSGEVKTAIVAHLANVPPAEARQKLHTAGRRIRLAVGSSLKTTATVERPLRSDLVLGIDGGGTNTRTLLANAATGEILGRAEGGPSNIQSVGVETALKALDDSIDQAFRTANLPRAKVGAICLGLAGVDRQEGLDIIHSWANRSAVSETVRVSNDATLLLAAGTPDGWGLAVIAGTGSIAFVQTPDGKVGRCGGWGYTLGDEGSAYVIAHRALRAACRAHDRVGSPTVLVERFVKRMNVADAPSLIPAVYRGPWDRAAIAGMAPLVLEAAAEGDAVAGEIVRNEVADFARTAFGAVANHGLPREGLPIALAGGLLLHSELYRRLFLDELRELGVTPGVVTPVEEPAKGAVVLARRVIR</sequence>
<comment type="catalytic activity">
    <reaction evidence="3">
        <text>N-acetyl-D-muramate 6-phosphate + H2O = N-acetyl-D-glucosamine 6-phosphate + (R)-lactate</text>
        <dbReference type="Rhea" id="RHEA:26410"/>
        <dbReference type="ChEBI" id="CHEBI:15377"/>
        <dbReference type="ChEBI" id="CHEBI:16004"/>
        <dbReference type="ChEBI" id="CHEBI:57513"/>
        <dbReference type="ChEBI" id="CHEBI:58722"/>
        <dbReference type="EC" id="4.2.1.126"/>
    </reaction>
</comment>
<dbReference type="Pfam" id="PF22645">
    <property type="entry name" value="GKRP_SIS_N"/>
    <property type="match status" value="1"/>
</dbReference>
<dbReference type="PROSITE" id="PS01272">
    <property type="entry name" value="GCKR"/>
    <property type="match status" value="1"/>
</dbReference>
<dbReference type="CDD" id="cd24007">
    <property type="entry name" value="ASKHA_NBD_eukNAGK-like"/>
    <property type="match status" value="1"/>
</dbReference>
<evidence type="ECO:0000259" key="4">
    <source>
        <dbReference type="PROSITE" id="PS51464"/>
    </source>
</evidence>
<evidence type="ECO:0000313" key="5">
    <source>
        <dbReference type="EMBL" id="QEL14540.1"/>
    </source>
</evidence>
<dbReference type="Gene3D" id="3.40.50.10490">
    <property type="entry name" value="Glucose-6-phosphate isomerase like protein, domain 1"/>
    <property type="match status" value="1"/>
</dbReference>
<dbReference type="Proteomes" id="UP000324974">
    <property type="component" value="Chromosome"/>
</dbReference>
<dbReference type="InterPro" id="IPR043129">
    <property type="entry name" value="ATPase_NBD"/>
</dbReference>
<comment type="function">
    <text evidence="3">Specifically catalyzes the cleavage of the D-lactyl ether substituent of MurNAc 6-phosphate, producing GlcNAc 6-phosphate and D-lactate.</text>
</comment>
<reference evidence="6" key="1">
    <citation type="submission" date="2019-08" db="EMBL/GenBank/DDBJ databases">
        <title>Limnoglobus roseus gen. nov., sp. nov., a novel freshwater planctomycete with a giant genome from the family Gemmataceae.</title>
        <authorList>
            <person name="Kulichevskaya I.S."/>
            <person name="Naumoff D.G."/>
            <person name="Miroshnikov K."/>
            <person name="Ivanova A."/>
            <person name="Philippov D.A."/>
            <person name="Hakobyan A."/>
            <person name="Rijpstra I.C."/>
            <person name="Sinninghe Damste J.S."/>
            <person name="Liesack W."/>
            <person name="Dedysh S.N."/>
        </authorList>
    </citation>
    <scope>NUCLEOTIDE SEQUENCE [LARGE SCALE GENOMIC DNA]</scope>
    <source>
        <strain evidence="6">PX52</strain>
    </source>
</reference>
<evidence type="ECO:0000256" key="3">
    <source>
        <dbReference type="HAMAP-Rule" id="MF_00068"/>
    </source>
</evidence>
<dbReference type="InterPro" id="IPR046348">
    <property type="entry name" value="SIS_dom_sf"/>
</dbReference>
<dbReference type="SUPFAM" id="SSF53067">
    <property type="entry name" value="Actin-like ATPase domain"/>
    <property type="match status" value="2"/>
</dbReference>
<evidence type="ECO:0000256" key="1">
    <source>
        <dbReference type="ARBA" id="ARBA00023239"/>
    </source>
</evidence>
<comment type="miscellaneous">
    <text evidence="3">A lyase-type mechanism (elimination/hydration) is suggested for the cleavage of the lactyl ether bond of MurNAc 6-phosphate, with the formation of an alpha,beta-unsaturated aldehyde intermediate with (E)-stereochemistry, followed by the syn addition of water to give product.</text>
</comment>
<dbReference type="Pfam" id="PF01869">
    <property type="entry name" value="BcrAD_BadFG"/>
    <property type="match status" value="1"/>
</dbReference>
<dbReference type="EC" id="4.2.1.126" evidence="3"/>
<dbReference type="InterPro" id="IPR040190">
    <property type="entry name" value="MURQ/GCKR"/>
</dbReference>
<dbReference type="GO" id="GO:0016835">
    <property type="term" value="F:carbon-oxygen lyase activity"/>
    <property type="evidence" value="ECO:0007669"/>
    <property type="project" value="UniProtKB-UniRule"/>
</dbReference>
<comment type="pathway">
    <text evidence="3">Amino-sugar metabolism; N-acetylmuramate degradation.</text>
</comment>
<dbReference type="AlphaFoldDB" id="A0A5C1A746"/>
<dbReference type="SUPFAM" id="SSF53697">
    <property type="entry name" value="SIS domain"/>
    <property type="match status" value="1"/>
</dbReference>
<dbReference type="GO" id="GO:0097173">
    <property type="term" value="P:N-acetylmuramic acid catabolic process"/>
    <property type="evidence" value="ECO:0007669"/>
    <property type="project" value="UniProtKB-UniPathway"/>
</dbReference>
<dbReference type="InterPro" id="IPR002731">
    <property type="entry name" value="ATPase_BadF"/>
</dbReference>
<dbReference type="NCBIfam" id="NF009222">
    <property type="entry name" value="PRK12570.1"/>
    <property type="match status" value="1"/>
</dbReference>
<dbReference type="InterPro" id="IPR005486">
    <property type="entry name" value="Glucokinase_regulatory_CS"/>
</dbReference>
<name>A0A5C1A746_9BACT</name>